<name>A0A2I0WRF8_9ASPA</name>
<evidence type="ECO:0000313" key="3">
    <source>
        <dbReference type="EMBL" id="PKU78250.1"/>
    </source>
</evidence>
<sequence>MGRILLLVPTKELNLSPLHLPLLSALFLFSIITLISALCATHNRKSRARSLPPKSISSSEEQEEKATVVPATHGPIGPTDPPSPTNPIIPRRKLSMNLSLKLPEGLTRVRTGRREAHEDKEGTATDDSTWMKTIILGEKCKVPENGEREDEEIIVYDEKGNRQRNYHPRTPRSMPVSRTNSFTIPSS</sequence>
<keyword evidence="2" id="KW-1133">Transmembrane helix</keyword>
<proteinExistence type="predicted"/>
<feature type="compositionally biased region" description="Polar residues" evidence="1">
    <location>
        <begin position="176"/>
        <end position="187"/>
    </location>
</feature>
<organism evidence="3 4">
    <name type="scientific">Dendrobium catenatum</name>
    <dbReference type="NCBI Taxonomy" id="906689"/>
    <lineage>
        <taxon>Eukaryota</taxon>
        <taxon>Viridiplantae</taxon>
        <taxon>Streptophyta</taxon>
        <taxon>Embryophyta</taxon>
        <taxon>Tracheophyta</taxon>
        <taxon>Spermatophyta</taxon>
        <taxon>Magnoliopsida</taxon>
        <taxon>Liliopsida</taxon>
        <taxon>Asparagales</taxon>
        <taxon>Orchidaceae</taxon>
        <taxon>Epidendroideae</taxon>
        <taxon>Malaxideae</taxon>
        <taxon>Dendrobiinae</taxon>
        <taxon>Dendrobium</taxon>
    </lineage>
</organism>
<dbReference type="PANTHER" id="PTHR36801">
    <property type="entry name" value="OS06G0150200 PROTEIN"/>
    <property type="match status" value="1"/>
</dbReference>
<dbReference type="PANTHER" id="PTHR36801:SF3">
    <property type="entry name" value="OS06G0150300 PROTEIN"/>
    <property type="match status" value="1"/>
</dbReference>
<feature type="region of interest" description="Disordered" evidence="1">
    <location>
        <begin position="157"/>
        <end position="187"/>
    </location>
</feature>
<evidence type="ECO:0000313" key="4">
    <source>
        <dbReference type="Proteomes" id="UP000233837"/>
    </source>
</evidence>
<gene>
    <name evidence="3" type="ORF">MA16_Dca018050</name>
</gene>
<accession>A0A2I0WRF8</accession>
<protein>
    <submittedName>
        <fullName evidence="3">Uncharacterized protein</fullName>
    </submittedName>
</protein>
<dbReference type="Proteomes" id="UP000233837">
    <property type="component" value="Unassembled WGS sequence"/>
</dbReference>
<reference evidence="3 4" key="1">
    <citation type="journal article" date="2016" name="Sci. Rep.">
        <title>The Dendrobium catenatum Lindl. genome sequence provides insights into polysaccharide synthase, floral development and adaptive evolution.</title>
        <authorList>
            <person name="Zhang G.Q."/>
            <person name="Xu Q."/>
            <person name="Bian C."/>
            <person name="Tsai W.C."/>
            <person name="Yeh C.M."/>
            <person name="Liu K.W."/>
            <person name="Yoshida K."/>
            <person name="Zhang L.S."/>
            <person name="Chang S.B."/>
            <person name="Chen F."/>
            <person name="Shi Y."/>
            <person name="Su Y.Y."/>
            <person name="Zhang Y.Q."/>
            <person name="Chen L.J."/>
            <person name="Yin Y."/>
            <person name="Lin M."/>
            <person name="Huang H."/>
            <person name="Deng H."/>
            <person name="Wang Z.W."/>
            <person name="Zhu S.L."/>
            <person name="Zhao X."/>
            <person name="Deng C."/>
            <person name="Niu S.C."/>
            <person name="Huang J."/>
            <person name="Wang M."/>
            <person name="Liu G.H."/>
            <person name="Yang H.J."/>
            <person name="Xiao X.J."/>
            <person name="Hsiao Y.Y."/>
            <person name="Wu W.L."/>
            <person name="Chen Y.Y."/>
            <person name="Mitsuda N."/>
            <person name="Ohme-Takagi M."/>
            <person name="Luo Y.B."/>
            <person name="Van de Peer Y."/>
            <person name="Liu Z.J."/>
        </authorList>
    </citation>
    <scope>NUCLEOTIDE SEQUENCE [LARGE SCALE GENOMIC DNA]</scope>
    <source>
        <tissue evidence="3">The whole plant</tissue>
    </source>
</reference>
<keyword evidence="2" id="KW-0472">Membrane</keyword>
<dbReference type="EMBL" id="KZ502467">
    <property type="protein sequence ID" value="PKU78250.1"/>
    <property type="molecule type" value="Genomic_DNA"/>
</dbReference>
<evidence type="ECO:0000256" key="1">
    <source>
        <dbReference type="SAM" id="MobiDB-lite"/>
    </source>
</evidence>
<feature type="compositionally biased region" description="Pro residues" evidence="1">
    <location>
        <begin position="78"/>
        <end position="87"/>
    </location>
</feature>
<dbReference type="AlphaFoldDB" id="A0A2I0WRF8"/>
<feature type="region of interest" description="Disordered" evidence="1">
    <location>
        <begin position="46"/>
        <end position="92"/>
    </location>
</feature>
<evidence type="ECO:0000256" key="2">
    <source>
        <dbReference type="SAM" id="Phobius"/>
    </source>
</evidence>
<keyword evidence="2" id="KW-0812">Transmembrane</keyword>
<feature type="transmembrane region" description="Helical" evidence="2">
    <location>
        <begin position="20"/>
        <end position="40"/>
    </location>
</feature>
<reference evidence="3 4" key="2">
    <citation type="journal article" date="2017" name="Nature">
        <title>The Apostasia genome and the evolution of orchids.</title>
        <authorList>
            <person name="Zhang G.Q."/>
            <person name="Liu K.W."/>
            <person name="Li Z."/>
            <person name="Lohaus R."/>
            <person name="Hsiao Y.Y."/>
            <person name="Niu S.C."/>
            <person name="Wang J.Y."/>
            <person name="Lin Y.C."/>
            <person name="Xu Q."/>
            <person name="Chen L.J."/>
            <person name="Yoshida K."/>
            <person name="Fujiwara S."/>
            <person name="Wang Z.W."/>
            <person name="Zhang Y.Q."/>
            <person name="Mitsuda N."/>
            <person name="Wang M."/>
            <person name="Liu G.H."/>
            <person name="Pecoraro L."/>
            <person name="Huang H.X."/>
            <person name="Xiao X.J."/>
            <person name="Lin M."/>
            <person name="Wu X.Y."/>
            <person name="Wu W.L."/>
            <person name="Chen Y.Y."/>
            <person name="Chang S.B."/>
            <person name="Sakamoto S."/>
            <person name="Ohme-Takagi M."/>
            <person name="Yagi M."/>
            <person name="Zeng S.J."/>
            <person name="Shen C.Y."/>
            <person name="Yeh C.M."/>
            <person name="Luo Y.B."/>
            <person name="Tsai W.C."/>
            <person name="Van de Peer Y."/>
            <person name="Liu Z.J."/>
        </authorList>
    </citation>
    <scope>NUCLEOTIDE SEQUENCE [LARGE SCALE GENOMIC DNA]</scope>
    <source>
        <tissue evidence="3">The whole plant</tissue>
    </source>
</reference>
<keyword evidence="4" id="KW-1185">Reference proteome</keyword>